<proteinExistence type="predicted"/>
<dbReference type="Proteomes" id="UP000023152">
    <property type="component" value="Unassembled WGS sequence"/>
</dbReference>
<evidence type="ECO:0000313" key="1">
    <source>
        <dbReference type="EMBL" id="ETO20398.1"/>
    </source>
</evidence>
<feature type="non-terminal residue" evidence="1">
    <location>
        <position position="1"/>
    </location>
</feature>
<accession>X6N3F9</accession>
<keyword evidence="2" id="KW-1185">Reference proteome</keyword>
<reference evidence="1 2" key="1">
    <citation type="journal article" date="2013" name="Curr. Biol.">
        <title>The Genome of the Foraminiferan Reticulomyxa filosa.</title>
        <authorList>
            <person name="Glockner G."/>
            <person name="Hulsmann N."/>
            <person name="Schleicher M."/>
            <person name="Noegel A.A."/>
            <person name="Eichinger L."/>
            <person name="Gallinger C."/>
            <person name="Pawlowski J."/>
            <person name="Sierra R."/>
            <person name="Euteneuer U."/>
            <person name="Pillet L."/>
            <person name="Moustafa A."/>
            <person name="Platzer M."/>
            <person name="Groth M."/>
            <person name="Szafranski K."/>
            <person name="Schliwa M."/>
        </authorList>
    </citation>
    <scope>NUCLEOTIDE SEQUENCE [LARGE SCALE GENOMIC DNA]</scope>
</reference>
<protein>
    <submittedName>
        <fullName evidence="1">Uncharacterized protein</fullName>
    </submittedName>
</protein>
<gene>
    <name evidence="1" type="ORF">RFI_16819</name>
</gene>
<name>X6N3F9_RETFI</name>
<dbReference type="AlphaFoldDB" id="X6N3F9"/>
<sequence length="174" mass="20504">DEKQDEKTTVSKFLFLSFFFFVKKKKGGKIIKCEYFWIKRYPQKDDLASALGKLQIAQKRFPILELSDDLLKQLRRAKPPSMSKKKLVYFGVHNNQISLDHRPPHLKSCYDKPTLDIREPFHLFDQSFLGISIGEEELEKYMADNDKDYQFHMYQNTNGGAENCFHLLDQMKSV</sequence>
<organism evidence="1 2">
    <name type="scientific">Reticulomyxa filosa</name>
    <dbReference type="NCBI Taxonomy" id="46433"/>
    <lineage>
        <taxon>Eukaryota</taxon>
        <taxon>Sar</taxon>
        <taxon>Rhizaria</taxon>
        <taxon>Retaria</taxon>
        <taxon>Foraminifera</taxon>
        <taxon>Monothalamids</taxon>
        <taxon>Reticulomyxidae</taxon>
        <taxon>Reticulomyxa</taxon>
    </lineage>
</organism>
<comment type="caution">
    <text evidence="1">The sequence shown here is derived from an EMBL/GenBank/DDBJ whole genome shotgun (WGS) entry which is preliminary data.</text>
</comment>
<feature type="non-terminal residue" evidence="1">
    <location>
        <position position="174"/>
    </location>
</feature>
<dbReference type="EMBL" id="ASPP01012643">
    <property type="protein sequence ID" value="ETO20398.1"/>
    <property type="molecule type" value="Genomic_DNA"/>
</dbReference>
<evidence type="ECO:0000313" key="2">
    <source>
        <dbReference type="Proteomes" id="UP000023152"/>
    </source>
</evidence>